<reference evidence="1" key="2">
    <citation type="submission" date="2020-11" db="EMBL/GenBank/DDBJ databases">
        <authorList>
            <person name="McCartney M.A."/>
            <person name="Auch B."/>
            <person name="Kono T."/>
            <person name="Mallez S."/>
            <person name="Becker A."/>
            <person name="Gohl D.M."/>
            <person name="Silverstein K.A.T."/>
            <person name="Koren S."/>
            <person name="Bechman K.B."/>
            <person name="Herman A."/>
            <person name="Abrahante J.E."/>
            <person name="Garbe J."/>
        </authorList>
    </citation>
    <scope>NUCLEOTIDE SEQUENCE</scope>
    <source>
        <strain evidence="1">Duluth1</strain>
        <tissue evidence="1">Whole animal</tissue>
    </source>
</reference>
<comment type="caution">
    <text evidence="1">The sequence shown here is derived from an EMBL/GenBank/DDBJ whole genome shotgun (WGS) entry which is preliminary data.</text>
</comment>
<reference evidence="1" key="1">
    <citation type="journal article" date="2019" name="bioRxiv">
        <title>The Genome of the Zebra Mussel, Dreissena polymorpha: A Resource for Invasive Species Research.</title>
        <authorList>
            <person name="McCartney M.A."/>
            <person name="Auch B."/>
            <person name="Kono T."/>
            <person name="Mallez S."/>
            <person name="Zhang Y."/>
            <person name="Obille A."/>
            <person name="Becker A."/>
            <person name="Abrahante J.E."/>
            <person name="Garbe J."/>
            <person name="Badalamenti J.P."/>
            <person name="Herman A."/>
            <person name="Mangelson H."/>
            <person name="Liachko I."/>
            <person name="Sullivan S."/>
            <person name="Sone E.D."/>
            <person name="Koren S."/>
            <person name="Silverstein K.A.T."/>
            <person name="Beckman K.B."/>
            <person name="Gohl D.M."/>
        </authorList>
    </citation>
    <scope>NUCLEOTIDE SEQUENCE</scope>
    <source>
        <strain evidence="1">Duluth1</strain>
        <tissue evidence="1">Whole animal</tissue>
    </source>
</reference>
<gene>
    <name evidence="1" type="ORF">DPMN_013889</name>
</gene>
<name>A0A9D4N8Q2_DREPO</name>
<evidence type="ECO:0000313" key="2">
    <source>
        <dbReference type="Proteomes" id="UP000828390"/>
    </source>
</evidence>
<evidence type="ECO:0000313" key="1">
    <source>
        <dbReference type="EMBL" id="KAH3889825.1"/>
    </source>
</evidence>
<organism evidence="1 2">
    <name type="scientific">Dreissena polymorpha</name>
    <name type="common">Zebra mussel</name>
    <name type="synonym">Mytilus polymorpha</name>
    <dbReference type="NCBI Taxonomy" id="45954"/>
    <lineage>
        <taxon>Eukaryota</taxon>
        <taxon>Metazoa</taxon>
        <taxon>Spiralia</taxon>
        <taxon>Lophotrochozoa</taxon>
        <taxon>Mollusca</taxon>
        <taxon>Bivalvia</taxon>
        <taxon>Autobranchia</taxon>
        <taxon>Heteroconchia</taxon>
        <taxon>Euheterodonta</taxon>
        <taxon>Imparidentia</taxon>
        <taxon>Neoheterodontei</taxon>
        <taxon>Myida</taxon>
        <taxon>Dreissenoidea</taxon>
        <taxon>Dreissenidae</taxon>
        <taxon>Dreissena</taxon>
    </lineage>
</organism>
<protein>
    <submittedName>
        <fullName evidence="1">Uncharacterized protein</fullName>
    </submittedName>
</protein>
<dbReference type="AlphaFoldDB" id="A0A9D4N8Q2"/>
<dbReference type="EMBL" id="JAIWYP010000001">
    <property type="protein sequence ID" value="KAH3889825.1"/>
    <property type="molecule type" value="Genomic_DNA"/>
</dbReference>
<sequence>MQKIPSTSLFVRTVWRYTLPLSGVHIEPRIHVRCMYITTFSIGPPTSSACSFSCSKAGTMCSHGKYGKDISFLKKRNLSPFAEYAVARPSFTNFLYTR</sequence>
<dbReference type="Proteomes" id="UP000828390">
    <property type="component" value="Unassembled WGS sequence"/>
</dbReference>
<proteinExistence type="predicted"/>
<accession>A0A9D4N8Q2</accession>
<keyword evidence="2" id="KW-1185">Reference proteome</keyword>